<dbReference type="OrthoDB" id="2533647at2759"/>
<keyword evidence="2" id="KW-1185">Reference proteome</keyword>
<reference evidence="1" key="1">
    <citation type="journal article" date="2021" name="Nat. Commun.">
        <title>Genetic determinants of endophytism in the Arabidopsis root mycobiome.</title>
        <authorList>
            <person name="Mesny F."/>
            <person name="Miyauchi S."/>
            <person name="Thiergart T."/>
            <person name="Pickel B."/>
            <person name="Atanasova L."/>
            <person name="Karlsson M."/>
            <person name="Huettel B."/>
            <person name="Barry K.W."/>
            <person name="Haridas S."/>
            <person name="Chen C."/>
            <person name="Bauer D."/>
            <person name="Andreopoulos W."/>
            <person name="Pangilinan J."/>
            <person name="LaButti K."/>
            <person name="Riley R."/>
            <person name="Lipzen A."/>
            <person name="Clum A."/>
            <person name="Drula E."/>
            <person name="Henrissat B."/>
            <person name="Kohler A."/>
            <person name="Grigoriev I.V."/>
            <person name="Martin F.M."/>
            <person name="Hacquard S."/>
        </authorList>
    </citation>
    <scope>NUCLEOTIDE SEQUENCE</scope>
    <source>
        <strain evidence="1">MPI-CAGE-AT-0021</strain>
    </source>
</reference>
<dbReference type="EMBL" id="JAGMUU010000024">
    <property type="protein sequence ID" value="KAH7125037.1"/>
    <property type="molecule type" value="Genomic_DNA"/>
</dbReference>
<accession>A0A9P9DU31</accession>
<protein>
    <submittedName>
        <fullName evidence="1">Uncharacterized protein</fullName>
    </submittedName>
</protein>
<name>A0A9P9DU31_9HYPO</name>
<sequence length="86" mass="9505">MVDINPVNGRVVGKIGVIVLYRFTAPIKPPLVIPSPKTGWKAHLVKAVYKKDKVIPADGRTAPYFTPEEPAKYPEAYRYLGAAQAR</sequence>
<organism evidence="1 2">
    <name type="scientific">Dactylonectria estremocensis</name>
    <dbReference type="NCBI Taxonomy" id="1079267"/>
    <lineage>
        <taxon>Eukaryota</taxon>
        <taxon>Fungi</taxon>
        <taxon>Dikarya</taxon>
        <taxon>Ascomycota</taxon>
        <taxon>Pezizomycotina</taxon>
        <taxon>Sordariomycetes</taxon>
        <taxon>Hypocreomycetidae</taxon>
        <taxon>Hypocreales</taxon>
        <taxon>Nectriaceae</taxon>
        <taxon>Dactylonectria</taxon>
    </lineage>
</organism>
<proteinExistence type="predicted"/>
<evidence type="ECO:0000313" key="2">
    <source>
        <dbReference type="Proteomes" id="UP000717696"/>
    </source>
</evidence>
<gene>
    <name evidence="1" type="ORF">B0J13DRAFT_628328</name>
</gene>
<comment type="caution">
    <text evidence="1">The sequence shown here is derived from an EMBL/GenBank/DDBJ whole genome shotgun (WGS) entry which is preliminary data.</text>
</comment>
<dbReference type="Proteomes" id="UP000717696">
    <property type="component" value="Unassembled WGS sequence"/>
</dbReference>
<dbReference type="AlphaFoldDB" id="A0A9P9DU31"/>
<evidence type="ECO:0000313" key="1">
    <source>
        <dbReference type="EMBL" id="KAH7125037.1"/>
    </source>
</evidence>